<dbReference type="EMBL" id="JARKIF010000003">
    <property type="protein sequence ID" value="KAJ7644221.1"/>
    <property type="molecule type" value="Genomic_DNA"/>
</dbReference>
<comment type="caution">
    <text evidence="1">The sequence shown here is derived from an EMBL/GenBank/DDBJ whole genome shotgun (WGS) entry which is preliminary data.</text>
</comment>
<organism evidence="1 2">
    <name type="scientific">Roridomyces roridus</name>
    <dbReference type="NCBI Taxonomy" id="1738132"/>
    <lineage>
        <taxon>Eukaryota</taxon>
        <taxon>Fungi</taxon>
        <taxon>Dikarya</taxon>
        <taxon>Basidiomycota</taxon>
        <taxon>Agaricomycotina</taxon>
        <taxon>Agaricomycetes</taxon>
        <taxon>Agaricomycetidae</taxon>
        <taxon>Agaricales</taxon>
        <taxon>Marasmiineae</taxon>
        <taxon>Mycenaceae</taxon>
        <taxon>Roridomyces</taxon>
    </lineage>
</organism>
<dbReference type="Proteomes" id="UP001221142">
    <property type="component" value="Unassembled WGS sequence"/>
</dbReference>
<sequence length="176" mass="19472">MPFVQIVHFPVSQATANQDLFKAPLEAIKAAEGHTSSYYGVQVEDADRAYFVSVWESYEHHQKLVNDPSYSTLVEGLRAASIDSNYERHQIKISGDVLKALSAPAVEVVLFTLQPGGSAEKYEALMGDLAKGLDKADGEHPPCAWAQTVEDKTKYQLIVGWDTVEVRITRGFLVFV</sequence>
<gene>
    <name evidence="1" type="ORF">FB45DRAFT_736479</name>
</gene>
<evidence type="ECO:0008006" key="3">
    <source>
        <dbReference type="Google" id="ProtNLM"/>
    </source>
</evidence>
<name>A0AAD7FY00_9AGAR</name>
<dbReference type="AlphaFoldDB" id="A0AAD7FY00"/>
<evidence type="ECO:0000313" key="1">
    <source>
        <dbReference type="EMBL" id="KAJ7644221.1"/>
    </source>
</evidence>
<dbReference type="Gene3D" id="3.30.70.100">
    <property type="match status" value="2"/>
</dbReference>
<protein>
    <recommendedName>
        <fullName evidence="3">ABM domain-containing protein</fullName>
    </recommendedName>
</protein>
<evidence type="ECO:0000313" key="2">
    <source>
        <dbReference type="Proteomes" id="UP001221142"/>
    </source>
</evidence>
<reference evidence="1" key="1">
    <citation type="submission" date="2023-03" db="EMBL/GenBank/DDBJ databases">
        <title>Massive genome expansion in bonnet fungi (Mycena s.s.) driven by repeated elements and novel gene families across ecological guilds.</title>
        <authorList>
            <consortium name="Lawrence Berkeley National Laboratory"/>
            <person name="Harder C.B."/>
            <person name="Miyauchi S."/>
            <person name="Viragh M."/>
            <person name="Kuo A."/>
            <person name="Thoen E."/>
            <person name="Andreopoulos B."/>
            <person name="Lu D."/>
            <person name="Skrede I."/>
            <person name="Drula E."/>
            <person name="Henrissat B."/>
            <person name="Morin E."/>
            <person name="Kohler A."/>
            <person name="Barry K."/>
            <person name="LaButti K."/>
            <person name="Morin E."/>
            <person name="Salamov A."/>
            <person name="Lipzen A."/>
            <person name="Mereny Z."/>
            <person name="Hegedus B."/>
            <person name="Baldrian P."/>
            <person name="Stursova M."/>
            <person name="Weitz H."/>
            <person name="Taylor A."/>
            <person name="Grigoriev I.V."/>
            <person name="Nagy L.G."/>
            <person name="Martin F."/>
            <person name="Kauserud H."/>
        </authorList>
    </citation>
    <scope>NUCLEOTIDE SEQUENCE</scope>
    <source>
        <strain evidence="1">9284</strain>
    </source>
</reference>
<accession>A0AAD7FY00</accession>
<proteinExistence type="predicted"/>
<dbReference type="SUPFAM" id="SSF54909">
    <property type="entry name" value="Dimeric alpha+beta barrel"/>
    <property type="match status" value="1"/>
</dbReference>
<keyword evidence="2" id="KW-1185">Reference proteome</keyword>
<dbReference type="InterPro" id="IPR011008">
    <property type="entry name" value="Dimeric_a/b-barrel"/>
</dbReference>